<dbReference type="Proteomes" id="UP000293398">
    <property type="component" value="Unassembled WGS sequence"/>
</dbReference>
<reference evidence="6 7" key="1">
    <citation type="submission" date="2019-02" db="EMBL/GenBank/DDBJ databases">
        <title>Genomic Encyclopedia of Type Strains, Phase IV (KMG-IV): sequencing the most valuable type-strain genomes for metagenomic binning, comparative biology and taxonomic classification.</title>
        <authorList>
            <person name="Goeker M."/>
        </authorList>
    </citation>
    <scope>NUCLEOTIDE SEQUENCE [LARGE SCALE GENOMIC DNA]</scope>
    <source>
        <strain evidence="6 7">DSM 23814</strain>
    </source>
</reference>
<protein>
    <submittedName>
        <fullName evidence="6">Uncharacterized protein DUF1656</fullName>
    </submittedName>
</protein>
<evidence type="ECO:0000256" key="5">
    <source>
        <dbReference type="SAM" id="Phobius"/>
    </source>
</evidence>
<evidence type="ECO:0000256" key="2">
    <source>
        <dbReference type="ARBA" id="ARBA00022692"/>
    </source>
</evidence>
<feature type="transmembrane region" description="Helical" evidence="5">
    <location>
        <begin position="12"/>
        <end position="29"/>
    </location>
</feature>
<evidence type="ECO:0000256" key="1">
    <source>
        <dbReference type="ARBA" id="ARBA00022475"/>
    </source>
</evidence>
<name>A0A4Q7V4U7_9BURK</name>
<keyword evidence="7" id="KW-1185">Reference proteome</keyword>
<organism evidence="6 7">
    <name type="scientific">Advenella incenata</name>
    <dbReference type="NCBI Taxonomy" id="267800"/>
    <lineage>
        <taxon>Bacteria</taxon>
        <taxon>Pseudomonadati</taxon>
        <taxon>Pseudomonadota</taxon>
        <taxon>Betaproteobacteria</taxon>
        <taxon>Burkholderiales</taxon>
        <taxon>Alcaligenaceae</taxon>
    </lineage>
</organism>
<dbReference type="Pfam" id="PF07869">
    <property type="entry name" value="DUF1656"/>
    <property type="match status" value="1"/>
</dbReference>
<proteinExistence type="predicted"/>
<evidence type="ECO:0000256" key="4">
    <source>
        <dbReference type="ARBA" id="ARBA00023136"/>
    </source>
</evidence>
<keyword evidence="3 5" id="KW-1133">Transmembrane helix</keyword>
<feature type="transmembrane region" description="Helical" evidence="5">
    <location>
        <begin position="41"/>
        <end position="60"/>
    </location>
</feature>
<dbReference type="OrthoDB" id="6080293at2"/>
<gene>
    <name evidence="6" type="ORF">EV681_4266</name>
</gene>
<dbReference type="RefSeq" id="WP_128396419.1">
    <property type="nucleotide sequence ID" value="NZ_SHKO01000005.1"/>
</dbReference>
<dbReference type="InterPro" id="IPR012451">
    <property type="entry name" value="DUF1656"/>
</dbReference>
<keyword evidence="4 5" id="KW-0472">Membrane</keyword>
<comment type="caution">
    <text evidence="6">The sequence shown here is derived from an EMBL/GenBank/DDBJ whole genome shotgun (WGS) entry which is preliminary data.</text>
</comment>
<evidence type="ECO:0000313" key="6">
    <source>
        <dbReference type="EMBL" id="RZT91511.1"/>
    </source>
</evidence>
<keyword evidence="1" id="KW-1003">Cell membrane</keyword>
<dbReference type="AlphaFoldDB" id="A0A4Q7V4U7"/>
<dbReference type="EMBL" id="SHKO01000005">
    <property type="protein sequence ID" value="RZT91511.1"/>
    <property type="molecule type" value="Genomic_DNA"/>
</dbReference>
<evidence type="ECO:0000256" key="3">
    <source>
        <dbReference type="ARBA" id="ARBA00022989"/>
    </source>
</evidence>
<keyword evidence="2 5" id="KW-0812">Transmembrane</keyword>
<sequence length="73" mass="8308">MIGEIDVQGLYIPWLLVLALVTFVIAKAVSTLLSRLGFYRLVWHPALFDLGLYVMLLFAVQRTFPSLLKLLMV</sequence>
<evidence type="ECO:0000313" key="7">
    <source>
        <dbReference type="Proteomes" id="UP000293398"/>
    </source>
</evidence>
<accession>A0A4Q7V4U7</accession>